<name>A0AA36I2V5_9DINO</name>
<evidence type="ECO:0000313" key="2">
    <source>
        <dbReference type="EMBL" id="CAJ1380049.1"/>
    </source>
</evidence>
<comment type="caution">
    <text evidence="2">The sequence shown here is derived from an EMBL/GenBank/DDBJ whole genome shotgun (WGS) entry which is preliminary data.</text>
</comment>
<evidence type="ECO:0000313" key="3">
    <source>
        <dbReference type="Proteomes" id="UP001178507"/>
    </source>
</evidence>
<feature type="region of interest" description="Disordered" evidence="1">
    <location>
        <begin position="78"/>
        <end position="116"/>
    </location>
</feature>
<organism evidence="2 3">
    <name type="scientific">Effrenium voratum</name>
    <dbReference type="NCBI Taxonomy" id="2562239"/>
    <lineage>
        <taxon>Eukaryota</taxon>
        <taxon>Sar</taxon>
        <taxon>Alveolata</taxon>
        <taxon>Dinophyceae</taxon>
        <taxon>Suessiales</taxon>
        <taxon>Symbiodiniaceae</taxon>
        <taxon>Effrenium</taxon>
    </lineage>
</organism>
<reference evidence="2" key="1">
    <citation type="submission" date="2023-08" db="EMBL/GenBank/DDBJ databases">
        <authorList>
            <person name="Chen Y."/>
            <person name="Shah S."/>
            <person name="Dougan E. K."/>
            <person name="Thang M."/>
            <person name="Chan C."/>
        </authorList>
    </citation>
    <scope>NUCLEOTIDE SEQUENCE</scope>
</reference>
<sequence>MFWDPPPNRQGHGRRLQDDVSWTAPAIVVGVERKEGVIKRVWLRYRNKLTVPVAVVEEMQAADIAREALQLVEKELTDGQRAPCEKGPQFPAWALSSEGEPNEPGAPSGHQQPSRP</sequence>
<gene>
    <name evidence="2" type="ORF">EVOR1521_LOCUS8100</name>
</gene>
<dbReference type="AlphaFoldDB" id="A0AA36I2V5"/>
<dbReference type="EMBL" id="CAUJNA010000678">
    <property type="protein sequence ID" value="CAJ1380049.1"/>
    <property type="molecule type" value="Genomic_DNA"/>
</dbReference>
<dbReference type="Proteomes" id="UP001178507">
    <property type="component" value="Unassembled WGS sequence"/>
</dbReference>
<keyword evidence="3" id="KW-1185">Reference proteome</keyword>
<proteinExistence type="predicted"/>
<evidence type="ECO:0000256" key="1">
    <source>
        <dbReference type="SAM" id="MobiDB-lite"/>
    </source>
</evidence>
<protein>
    <submittedName>
        <fullName evidence="2">Uncharacterized protein</fullName>
    </submittedName>
</protein>
<accession>A0AA36I2V5</accession>